<dbReference type="PANTHER" id="PTHR30353">
    <property type="entry name" value="INNER MEMBRANE PROTEIN DEDA-RELATED"/>
    <property type="match status" value="1"/>
</dbReference>
<evidence type="ECO:0000256" key="4">
    <source>
        <dbReference type="ARBA" id="ARBA00022692"/>
    </source>
</evidence>
<comment type="caution">
    <text evidence="9">The sequence shown here is derived from an EMBL/GenBank/DDBJ whole genome shotgun (WGS) entry which is preliminary data.</text>
</comment>
<organism evidence="9 10">
    <name type="scientific">Roseateles agri</name>
    <dbReference type="NCBI Taxonomy" id="3098619"/>
    <lineage>
        <taxon>Bacteria</taxon>
        <taxon>Pseudomonadati</taxon>
        <taxon>Pseudomonadota</taxon>
        <taxon>Betaproteobacteria</taxon>
        <taxon>Burkholderiales</taxon>
        <taxon>Sphaerotilaceae</taxon>
        <taxon>Roseateles</taxon>
    </lineage>
</organism>
<keyword evidence="6 7" id="KW-0472">Membrane</keyword>
<evidence type="ECO:0000313" key="10">
    <source>
        <dbReference type="Proteomes" id="UP001285263"/>
    </source>
</evidence>
<evidence type="ECO:0000256" key="3">
    <source>
        <dbReference type="ARBA" id="ARBA00022475"/>
    </source>
</evidence>
<feature type="transmembrane region" description="Helical" evidence="7">
    <location>
        <begin position="174"/>
        <end position="191"/>
    </location>
</feature>
<feature type="transmembrane region" description="Helical" evidence="7">
    <location>
        <begin position="17"/>
        <end position="39"/>
    </location>
</feature>
<feature type="transmembrane region" description="Helical" evidence="7">
    <location>
        <begin position="59"/>
        <end position="83"/>
    </location>
</feature>
<dbReference type="Pfam" id="PF09335">
    <property type="entry name" value="VTT_dom"/>
    <property type="match status" value="1"/>
</dbReference>
<gene>
    <name evidence="9" type="ORF">SNE35_06110</name>
</gene>
<dbReference type="EMBL" id="JAXCLA010000002">
    <property type="protein sequence ID" value="MDY0744068.1"/>
    <property type="molecule type" value="Genomic_DNA"/>
</dbReference>
<evidence type="ECO:0000313" key="9">
    <source>
        <dbReference type="EMBL" id="MDY0744068.1"/>
    </source>
</evidence>
<dbReference type="Proteomes" id="UP001285263">
    <property type="component" value="Unassembled WGS sequence"/>
</dbReference>
<protein>
    <submittedName>
        <fullName evidence="9">DedA family protein</fullName>
    </submittedName>
</protein>
<accession>A0ABU5DCS4</accession>
<keyword evidence="4 7" id="KW-0812">Transmembrane</keyword>
<evidence type="ECO:0000256" key="6">
    <source>
        <dbReference type="ARBA" id="ARBA00023136"/>
    </source>
</evidence>
<keyword evidence="3 7" id="KW-1003">Cell membrane</keyword>
<feature type="domain" description="VTT" evidence="8">
    <location>
        <begin position="38"/>
        <end position="162"/>
    </location>
</feature>
<comment type="subcellular location">
    <subcellularLocation>
        <location evidence="1 7">Cell membrane</location>
        <topology evidence="1 7">Multi-pass membrane protein</topology>
    </subcellularLocation>
</comment>
<keyword evidence="10" id="KW-1185">Reference proteome</keyword>
<evidence type="ECO:0000259" key="8">
    <source>
        <dbReference type="Pfam" id="PF09335"/>
    </source>
</evidence>
<dbReference type="InterPro" id="IPR032818">
    <property type="entry name" value="DedA-like"/>
</dbReference>
<evidence type="ECO:0000256" key="7">
    <source>
        <dbReference type="RuleBase" id="RU367016"/>
    </source>
</evidence>
<comment type="similarity">
    <text evidence="2 7">Belongs to the DedA family.</text>
</comment>
<dbReference type="InterPro" id="IPR032816">
    <property type="entry name" value="VTT_dom"/>
</dbReference>
<sequence>MNLAQILSAWMTSYGPAVYLLLFVLVTAEIGIAPLFFLPGDPLLFLCGALSAQGALDPWLLALLFFAAALLGSAMAYGCGVLLGRQAQRRNYRWLNGPALVRAQRFFEGWGGLGLLVTPYVAVLRTFAPLAAGIAGMDSRRFALATLAGAALWSAGLVAAGYFFGNVPFVREHLAGLALSGVVLAGAAALVKKMFRRG</sequence>
<name>A0ABU5DCS4_9BURK</name>
<dbReference type="PANTHER" id="PTHR30353:SF0">
    <property type="entry name" value="TRANSMEMBRANE PROTEIN"/>
    <property type="match status" value="1"/>
</dbReference>
<evidence type="ECO:0000256" key="5">
    <source>
        <dbReference type="ARBA" id="ARBA00022989"/>
    </source>
</evidence>
<proteinExistence type="inferred from homology"/>
<evidence type="ECO:0000256" key="2">
    <source>
        <dbReference type="ARBA" id="ARBA00010792"/>
    </source>
</evidence>
<reference evidence="9 10" key="1">
    <citation type="submission" date="2023-11" db="EMBL/GenBank/DDBJ databases">
        <title>Paucibacter sp. nov., isolated from fresh soil in Korea.</title>
        <authorList>
            <person name="Le N.T.T."/>
        </authorList>
    </citation>
    <scope>NUCLEOTIDE SEQUENCE [LARGE SCALE GENOMIC DNA]</scope>
    <source>
        <strain evidence="9 10">R3-3</strain>
    </source>
</reference>
<evidence type="ECO:0000256" key="1">
    <source>
        <dbReference type="ARBA" id="ARBA00004651"/>
    </source>
</evidence>
<keyword evidence="5 7" id="KW-1133">Transmembrane helix</keyword>
<feature type="transmembrane region" description="Helical" evidence="7">
    <location>
        <begin position="142"/>
        <end position="162"/>
    </location>
</feature>
<dbReference type="RefSeq" id="WP_320421974.1">
    <property type="nucleotide sequence ID" value="NZ_JAXCLA010000002.1"/>
</dbReference>